<reference evidence="2" key="1">
    <citation type="journal article" date="2014" name="Front. Microbiol.">
        <title>High frequency of phylogenetically diverse reductive dehalogenase-homologous genes in deep subseafloor sedimentary metagenomes.</title>
        <authorList>
            <person name="Kawai M."/>
            <person name="Futagami T."/>
            <person name="Toyoda A."/>
            <person name="Takaki Y."/>
            <person name="Nishi S."/>
            <person name="Hori S."/>
            <person name="Arai W."/>
            <person name="Tsubouchi T."/>
            <person name="Morono Y."/>
            <person name="Uchiyama I."/>
            <person name="Ito T."/>
            <person name="Fujiyama A."/>
            <person name="Inagaki F."/>
            <person name="Takami H."/>
        </authorList>
    </citation>
    <scope>NUCLEOTIDE SEQUENCE</scope>
    <source>
        <strain evidence="2">Expedition CK06-06</strain>
    </source>
</reference>
<protein>
    <submittedName>
        <fullName evidence="2">Uncharacterized protein</fullName>
    </submittedName>
</protein>
<accession>X1S5E8</accession>
<organism evidence="2">
    <name type="scientific">marine sediment metagenome</name>
    <dbReference type="NCBI Taxonomy" id="412755"/>
    <lineage>
        <taxon>unclassified sequences</taxon>
        <taxon>metagenomes</taxon>
        <taxon>ecological metagenomes</taxon>
    </lineage>
</organism>
<dbReference type="Gene3D" id="1.20.120.330">
    <property type="entry name" value="Nucleotidyltransferases domain 2"/>
    <property type="match status" value="1"/>
</dbReference>
<keyword evidence="1" id="KW-0175">Coiled coil</keyword>
<feature type="coiled-coil region" evidence="1">
    <location>
        <begin position="35"/>
        <end position="86"/>
    </location>
</feature>
<name>X1S5E8_9ZZZZ</name>
<dbReference type="AlphaFoldDB" id="X1S5E8"/>
<evidence type="ECO:0000256" key="1">
    <source>
        <dbReference type="SAM" id="Coils"/>
    </source>
</evidence>
<proteinExistence type="predicted"/>
<sequence length="192" mass="22594">MVKIPKKDKPEEISPKDFQNLIEQTKKLNDAFNSLKNMPKKVKNLEERFDKAQDKIDSVKKNSETIQNLTNQIIKLETSLKSANELITAIKKDISLNQERMEQTIKTQEEIIMDMINKFNEQLLIHKSQMQEDVETLKTQQDVLKISYTVNEKKLMDKINTSITKSLRKLIQGKESELLMKIWVEEFREIIE</sequence>
<comment type="caution">
    <text evidence="2">The sequence shown here is derived from an EMBL/GenBank/DDBJ whole genome shotgun (WGS) entry which is preliminary data.</text>
</comment>
<feature type="non-terminal residue" evidence="2">
    <location>
        <position position="192"/>
    </location>
</feature>
<evidence type="ECO:0000313" key="2">
    <source>
        <dbReference type="EMBL" id="GAI74361.1"/>
    </source>
</evidence>
<gene>
    <name evidence="2" type="ORF">S12H4_18154</name>
</gene>
<dbReference type="EMBL" id="BARW01008941">
    <property type="protein sequence ID" value="GAI74361.1"/>
    <property type="molecule type" value="Genomic_DNA"/>
</dbReference>